<name>A0ABV4BE68_9GAMM</name>
<dbReference type="Pfam" id="PF03600">
    <property type="entry name" value="CitMHS"/>
    <property type="match status" value="1"/>
</dbReference>
<proteinExistence type="predicted"/>
<feature type="transmembrane region" description="Helical" evidence="6">
    <location>
        <begin position="222"/>
        <end position="241"/>
    </location>
</feature>
<dbReference type="EMBL" id="JBDKXB010000012">
    <property type="protein sequence ID" value="MEY6432827.1"/>
    <property type="molecule type" value="Genomic_DNA"/>
</dbReference>
<feature type="transmembrane region" description="Helical" evidence="6">
    <location>
        <begin position="52"/>
        <end position="74"/>
    </location>
</feature>
<feature type="transmembrane region" description="Helical" evidence="6">
    <location>
        <begin position="175"/>
        <end position="194"/>
    </location>
</feature>
<feature type="transmembrane region" description="Helical" evidence="6">
    <location>
        <begin position="319"/>
        <end position="348"/>
    </location>
</feature>
<protein>
    <submittedName>
        <fullName evidence="8">SLC13 family permease</fullName>
    </submittedName>
</protein>
<dbReference type="PANTHER" id="PTHR43568:SF1">
    <property type="entry name" value="P PROTEIN"/>
    <property type="match status" value="1"/>
</dbReference>
<reference evidence="8 9" key="1">
    <citation type="submission" date="2024-05" db="EMBL/GenBank/DDBJ databases">
        <title>Genome Sequence and Characterization of the New Strain Purple Sulfur Bacterium of Genus Thioalkalicoccus.</title>
        <authorList>
            <person name="Bryantseva I.A."/>
            <person name="Kyndt J.A."/>
            <person name="Imhoff J.F."/>
        </authorList>
    </citation>
    <scope>NUCLEOTIDE SEQUENCE [LARGE SCALE GENOMIC DNA]</scope>
    <source>
        <strain evidence="8 9">Um2</strain>
    </source>
</reference>
<feature type="transmembrane region" description="Helical" evidence="6">
    <location>
        <begin position="140"/>
        <end position="163"/>
    </location>
</feature>
<feature type="transmembrane region" description="Helical" evidence="6">
    <location>
        <begin position="280"/>
        <end position="298"/>
    </location>
</feature>
<evidence type="ECO:0000256" key="6">
    <source>
        <dbReference type="SAM" id="Phobius"/>
    </source>
</evidence>
<keyword evidence="3 6" id="KW-0812">Transmembrane</keyword>
<feature type="transmembrane region" description="Helical" evidence="6">
    <location>
        <begin position="379"/>
        <end position="408"/>
    </location>
</feature>
<evidence type="ECO:0000259" key="7">
    <source>
        <dbReference type="Pfam" id="PF03600"/>
    </source>
</evidence>
<evidence type="ECO:0000256" key="5">
    <source>
        <dbReference type="ARBA" id="ARBA00023136"/>
    </source>
</evidence>
<evidence type="ECO:0000256" key="4">
    <source>
        <dbReference type="ARBA" id="ARBA00022989"/>
    </source>
</evidence>
<keyword evidence="5 6" id="KW-0472">Membrane</keyword>
<evidence type="ECO:0000256" key="1">
    <source>
        <dbReference type="ARBA" id="ARBA00004141"/>
    </source>
</evidence>
<sequence>MSDIDILVTIGIFAAVILLIAFDRLDMAVAALLGVSVLIALGLLDGDDLDSIIATAGGPLSLLFGGMVVARVLARTGVFDWVGERYLHATGGSGRRFLLLLVVLVAPLCAFLPNATTVILVAPIIVAVARALKVDFVGPLIVTAIISNSAGMLTLVGDPATFLVGSAIGLSFGDYLRTVSLGGLLAVLVVVPLLPRLLPDVWASRVPLGAEAPHPSTITRPAFVYLSLAVLLIMITLFLIGETLPTRIVPPAVAIIGATLALLVVYGVRVEPVDNVLRDIDWKTLIFLAAIFALVQAFTKTGLLQGFSLQLYDWFGTELTLVALLLLAGIGMLSALLANIPVVAAALIMTQGYLVAAEVVPEVAMASGFTDWPAATLPVFVAMMFGATLGGNATVIGASANIVAAGICEKEGQRVTFIRFARYGVPLMLVQLAVGALYVLALSLVLD</sequence>
<dbReference type="RefSeq" id="WP_369667213.1">
    <property type="nucleotide sequence ID" value="NZ_JBDKXB010000012.1"/>
</dbReference>
<feature type="transmembrane region" description="Helical" evidence="6">
    <location>
        <begin position="29"/>
        <end position="46"/>
    </location>
</feature>
<organism evidence="8 9">
    <name type="scientific">Thioalkalicoccus limnaeus</name>
    <dbReference type="NCBI Taxonomy" id="120681"/>
    <lineage>
        <taxon>Bacteria</taxon>
        <taxon>Pseudomonadati</taxon>
        <taxon>Pseudomonadota</taxon>
        <taxon>Gammaproteobacteria</taxon>
        <taxon>Chromatiales</taxon>
        <taxon>Chromatiaceae</taxon>
        <taxon>Thioalkalicoccus</taxon>
    </lineage>
</organism>
<evidence type="ECO:0000256" key="2">
    <source>
        <dbReference type="ARBA" id="ARBA00022448"/>
    </source>
</evidence>
<accession>A0ABV4BE68</accession>
<feature type="transmembrane region" description="Helical" evidence="6">
    <location>
        <begin position="420"/>
        <end position="446"/>
    </location>
</feature>
<evidence type="ECO:0000313" key="8">
    <source>
        <dbReference type="EMBL" id="MEY6432827.1"/>
    </source>
</evidence>
<dbReference type="PANTHER" id="PTHR43568">
    <property type="entry name" value="P PROTEIN"/>
    <property type="match status" value="1"/>
</dbReference>
<keyword evidence="4 6" id="KW-1133">Transmembrane helix</keyword>
<feature type="transmembrane region" description="Helical" evidence="6">
    <location>
        <begin position="6"/>
        <end position="22"/>
    </location>
</feature>
<dbReference type="InterPro" id="IPR004680">
    <property type="entry name" value="Cit_transptr-like_dom"/>
</dbReference>
<comment type="subcellular location">
    <subcellularLocation>
        <location evidence="1">Membrane</location>
        <topology evidence="1">Multi-pass membrane protein</topology>
    </subcellularLocation>
</comment>
<feature type="domain" description="Citrate transporter-like" evidence="7">
    <location>
        <begin position="17"/>
        <end position="358"/>
    </location>
</feature>
<comment type="caution">
    <text evidence="8">The sequence shown here is derived from an EMBL/GenBank/DDBJ whole genome shotgun (WGS) entry which is preliminary data.</text>
</comment>
<feature type="transmembrane region" description="Helical" evidence="6">
    <location>
        <begin position="95"/>
        <end position="128"/>
    </location>
</feature>
<dbReference type="InterPro" id="IPR051475">
    <property type="entry name" value="Diverse_Ion_Transporter"/>
</dbReference>
<keyword evidence="9" id="KW-1185">Reference proteome</keyword>
<evidence type="ECO:0000313" key="9">
    <source>
        <dbReference type="Proteomes" id="UP001564408"/>
    </source>
</evidence>
<gene>
    <name evidence="8" type="ORF">ABC977_10450</name>
</gene>
<evidence type="ECO:0000256" key="3">
    <source>
        <dbReference type="ARBA" id="ARBA00022692"/>
    </source>
</evidence>
<keyword evidence="2" id="KW-0813">Transport</keyword>
<feature type="transmembrane region" description="Helical" evidence="6">
    <location>
        <begin position="248"/>
        <end position="268"/>
    </location>
</feature>
<dbReference type="Proteomes" id="UP001564408">
    <property type="component" value="Unassembled WGS sequence"/>
</dbReference>